<dbReference type="AlphaFoldDB" id="E1STK5"/>
<dbReference type="InterPro" id="IPR017896">
    <property type="entry name" value="4Fe4S_Fe-S-bd"/>
</dbReference>
<gene>
    <name evidence="9" type="ordered locus">Fbal_0929</name>
</gene>
<dbReference type="PROSITE" id="PS51379">
    <property type="entry name" value="4FE4S_FER_2"/>
    <property type="match status" value="2"/>
</dbReference>
<feature type="domain" description="4Fe-4S ferredoxin-type" evidence="8">
    <location>
        <begin position="1"/>
        <end position="29"/>
    </location>
</feature>
<dbReference type="EMBL" id="CP002209">
    <property type="protein sequence ID" value="ADN75138.1"/>
    <property type="molecule type" value="Genomic_DNA"/>
</dbReference>
<dbReference type="GeneID" id="67181175"/>
<dbReference type="Gene3D" id="3.30.70.20">
    <property type="match status" value="1"/>
</dbReference>
<keyword evidence="3" id="KW-0479">Metal-binding</keyword>
<dbReference type="GO" id="GO:0051539">
    <property type="term" value="F:4 iron, 4 sulfur cluster binding"/>
    <property type="evidence" value="ECO:0007669"/>
    <property type="project" value="UniProtKB-KW"/>
</dbReference>
<dbReference type="GO" id="GO:0005737">
    <property type="term" value="C:cytoplasm"/>
    <property type="evidence" value="ECO:0007669"/>
    <property type="project" value="TreeGrafter"/>
</dbReference>
<name>E1STK5_FERBD</name>
<dbReference type="OrthoDB" id="9803397at2"/>
<evidence type="ECO:0000313" key="9">
    <source>
        <dbReference type="EMBL" id="ADN75138.1"/>
    </source>
</evidence>
<dbReference type="InterPro" id="IPR017900">
    <property type="entry name" value="4Fe4S_Fe_S_CS"/>
</dbReference>
<dbReference type="HOGENOM" id="CLU_139698_11_0_6"/>
<dbReference type="PROSITE" id="PS00198">
    <property type="entry name" value="4FE4S_FER_1"/>
    <property type="match status" value="1"/>
</dbReference>
<keyword evidence="1" id="KW-0813">Transport</keyword>
<keyword evidence="2" id="KW-0004">4Fe-4S</keyword>
<keyword evidence="10" id="KW-1185">Reference proteome</keyword>
<keyword evidence="5" id="KW-0249">Electron transport</keyword>
<evidence type="ECO:0000256" key="4">
    <source>
        <dbReference type="ARBA" id="ARBA00022737"/>
    </source>
</evidence>
<dbReference type="NCBIfam" id="NF033683">
    <property type="entry name" value="di_4Fe-4S_YfhL"/>
    <property type="match status" value="1"/>
</dbReference>
<keyword evidence="6" id="KW-0408">Iron</keyword>
<evidence type="ECO:0000256" key="5">
    <source>
        <dbReference type="ARBA" id="ARBA00022982"/>
    </source>
</evidence>
<dbReference type="eggNOG" id="COG1145">
    <property type="taxonomic scope" value="Bacteria"/>
</dbReference>
<dbReference type="KEGG" id="fbl:Fbal_0929"/>
<sequence>MALVILDSCINCDMCEPECPNAAITMGEEIYEIDPDRCTECVGHYDKPTCISVCPIDCIEVDPEHVEDPDTLMAKYLILTGKA</sequence>
<dbReference type="Pfam" id="PF12838">
    <property type="entry name" value="Fer4_7"/>
    <property type="match status" value="1"/>
</dbReference>
<evidence type="ECO:0000256" key="1">
    <source>
        <dbReference type="ARBA" id="ARBA00022448"/>
    </source>
</evidence>
<keyword evidence="7" id="KW-0411">Iron-sulfur</keyword>
<evidence type="ECO:0000259" key="8">
    <source>
        <dbReference type="PROSITE" id="PS51379"/>
    </source>
</evidence>
<dbReference type="SUPFAM" id="SSF54862">
    <property type="entry name" value="4Fe-4S ferredoxins"/>
    <property type="match status" value="1"/>
</dbReference>
<dbReference type="PANTHER" id="PTHR24960">
    <property type="entry name" value="PHOTOSYSTEM I IRON-SULFUR CENTER-RELATED"/>
    <property type="match status" value="1"/>
</dbReference>
<proteinExistence type="predicted"/>
<evidence type="ECO:0000256" key="7">
    <source>
        <dbReference type="ARBA" id="ARBA00023014"/>
    </source>
</evidence>
<protein>
    <submittedName>
        <fullName evidence="9">4Fe-4S ferredoxin iron-sulfur binding domain protein</fullName>
    </submittedName>
</protein>
<evidence type="ECO:0000256" key="3">
    <source>
        <dbReference type="ARBA" id="ARBA00022723"/>
    </source>
</evidence>
<dbReference type="RefSeq" id="WP_013344444.1">
    <property type="nucleotide sequence ID" value="NC_014541.1"/>
</dbReference>
<keyword evidence="4" id="KW-0677">Repeat</keyword>
<dbReference type="Proteomes" id="UP000006683">
    <property type="component" value="Chromosome"/>
</dbReference>
<evidence type="ECO:0000256" key="6">
    <source>
        <dbReference type="ARBA" id="ARBA00023004"/>
    </source>
</evidence>
<feature type="domain" description="4Fe-4S ferredoxin-type" evidence="8">
    <location>
        <begin position="31"/>
        <end position="64"/>
    </location>
</feature>
<dbReference type="GO" id="GO:0046872">
    <property type="term" value="F:metal ion binding"/>
    <property type="evidence" value="ECO:0007669"/>
    <property type="project" value="UniProtKB-KW"/>
</dbReference>
<evidence type="ECO:0000256" key="2">
    <source>
        <dbReference type="ARBA" id="ARBA00022485"/>
    </source>
</evidence>
<accession>E1STK5</accession>
<reference evidence="9 10" key="1">
    <citation type="journal article" date="2010" name="Stand. Genomic Sci.">
        <title>Complete genome sequence of Ferrimonas balearica type strain (PAT).</title>
        <authorList>
            <person name="Nolan M."/>
            <person name="Sikorski J."/>
            <person name="Davenport K."/>
            <person name="Lucas S."/>
            <person name="Glavina Del Rio T."/>
            <person name="Tice H."/>
            <person name="Cheng J."/>
            <person name="Goodwin L."/>
            <person name="Pitluck S."/>
            <person name="Liolios K."/>
            <person name="Ivanova N."/>
            <person name="Mavromatis K."/>
            <person name="Ovchinnikova G."/>
            <person name="Pati A."/>
            <person name="Chen A."/>
            <person name="Palaniappan K."/>
            <person name="Land M."/>
            <person name="Hauser L."/>
            <person name="Chang Y."/>
            <person name="Jeffries C."/>
            <person name="Tapia R."/>
            <person name="Brettin T."/>
            <person name="Detter J."/>
            <person name="Han C."/>
            <person name="Yasawong M."/>
            <person name="Rohde M."/>
            <person name="Tindall B."/>
            <person name="Goker M."/>
            <person name="Woyke T."/>
            <person name="Bristow J."/>
            <person name="Eisen J."/>
            <person name="Markowitz V."/>
            <person name="Hugenholtz P."/>
            <person name="Kyrpides N."/>
            <person name="Klenk H."/>
            <person name="Lapidus A."/>
        </authorList>
    </citation>
    <scope>NUCLEOTIDE SEQUENCE [LARGE SCALE GENOMIC DNA]</scope>
    <source>
        <strain evidence="10">DSM 9799 / CCM 4581 / KCTC 23876 / PAT</strain>
    </source>
</reference>
<dbReference type="STRING" id="550540.Fbal_0929"/>
<dbReference type="InterPro" id="IPR047927">
    <property type="entry name" value="YfhL-like"/>
</dbReference>
<dbReference type="FunFam" id="3.30.70.20:FF:000004">
    <property type="entry name" value="4Fe-4S ferredoxin"/>
    <property type="match status" value="1"/>
</dbReference>
<dbReference type="PANTHER" id="PTHR24960:SF79">
    <property type="entry name" value="PHOTOSYSTEM I IRON-SULFUR CENTER"/>
    <property type="match status" value="1"/>
</dbReference>
<organism evidence="9 10">
    <name type="scientific">Ferrimonas balearica (strain DSM 9799 / CCM 4581 / KCTC 23876 / PAT)</name>
    <dbReference type="NCBI Taxonomy" id="550540"/>
    <lineage>
        <taxon>Bacteria</taxon>
        <taxon>Pseudomonadati</taxon>
        <taxon>Pseudomonadota</taxon>
        <taxon>Gammaproteobacteria</taxon>
        <taxon>Alteromonadales</taxon>
        <taxon>Ferrimonadaceae</taxon>
        <taxon>Ferrimonas</taxon>
    </lineage>
</organism>
<dbReference type="InterPro" id="IPR050157">
    <property type="entry name" value="PSI_iron-sulfur_center"/>
</dbReference>
<evidence type="ECO:0000313" key="10">
    <source>
        <dbReference type="Proteomes" id="UP000006683"/>
    </source>
</evidence>